<dbReference type="OMA" id="YKRRDPP"/>
<dbReference type="InterPro" id="IPR005123">
    <property type="entry name" value="Oxoglu/Fe-dep_dioxygenase_dom"/>
</dbReference>
<feature type="domain" description="Fe2OG dioxygenase" evidence="7">
    <location>
        <begin position="247"/>
        <end position="368"/>
    </location>
</feature>
<dbReference type="STRING" id="29655.A0A0K9Q657"/>
<feature type="binding site" evidence="6">
    <location>
        <position position="267"/>
    </location>
    <ligand>
        <name>Fe cation</name>
        <dbReference type="ChEBI" id="CHEBI:24875"/>
        <note>catalytic</note>
    </ligand>
</feature>
<comment type="cofactor">
    <cofactor evidence="6">
        <name>Fe(2+)</name>
        <dbReference type="ChEBI" id="CHEBI:29033"/>
    </cofactor>
    <text evidence="6">Binds 1 Fe(2+) ion per subunit.</text>
</comment>
<keyword evidence="2 6" id="KW-0479">Metal-binding</keyword>
<dbReference type="InterPro" id="IPR004574">
    <property type="entry name" value="Alkb"/>
</dbReference>
<keyword evidence="5 6" id="KW-0408">Iron</keyword>
<gene>
    <name evidence="8" type="ORF">ZOSMA_105G00400</name>
</gene>
<keyword evidence="3" id="KW-0223">Dioxygenase</keyword>
<dbReference type="PROSITE" id="PS51471">
    <property type="entry name" value="FE2OG_OXY"/>
    <property type="match status" value="1"/>
</dbReference>
<evidence type="ECO:0000256" key="6">
    <source>
        <dbReference type="PIRSR" id="PIRSR604574-2"/>
    </source>
</evidence>
<dbReference type="GO" id="GO:0005737">
    <property type="term" value="C:cytoplasm"/>
    <property type="evidence" value="ECO:0000318"/>
    <property type="project" value="GO_Central"/>
</dbReference>
<dbReference type="GO" id="GO:0035513">
    <property type="term" value="P:oxidative RNA demethylation"/>
    <property type="evidence" value="ECO:0000318"/>
    <property type="project" value="GO_Central"/>
</dbReference>
<evidence type="ECO:0000256" key="3">
    <source>
        <dbReference type="ARBA" id="ARBA00022964"/>
    </source>
</evidence>
<reference evidence="9" key="1">
    <citation type="journal article" date="2016" name="Nature">
        <title>The genome of the seagrass Zostera marina reveals angiosperm adaptation to the sea.</title>
        <authorList>
            <person name="Olsen J.L."/>
            <person name="Rouze P."/>
            <person name="Verhelst B."/>
            <person name="Lin Y.-C."/>
            <person name="Bayer T."/>
            <person name="Collen J."/>
            <person name="Dattolo E."/>
            <person name="De Paoli E."/>
            <person name="Dittami S."/>
            <person name="Maumus F."/>
            <person name="Michel G."/>
            <person name="Kersting A."/>
            <person name="Lauritano C."/>
            <person name="Lohaus R."/>
            <person name="Toepel M."/>
            <person name="Tonon T."/>
            <person name="Vanneste K."/>
            <person name="Amirebrahimi M."/>
            <person name="Brakel J."/>
            <person name="Bostroem C."/>
            <person name="Chovatia M."/>
            <person name="Grimwood J."/>
            <person name="Jenkins J.W."/>
            <person name="Jueterbock A."/>
            <person name="Mraz A."/>
            <person name="Stam W.T."/>
            <person name="Tice H."/>
            <person name="Bornberg-Bauer E."/>
            <person name="Green P.J."/>
            <person name="Pearson G.A."/>
            <person name="Procaccini G."/>
            <person name="Duarte C.M."/>
            <person name="Schmutz J."/>
            <person name="Reusch T.B.H."/>
            <person name="Van de Peer Y."/>
        </authorList>
    </citation>
    <scope>NUCLEOTIDE SEQUENCE [LARGE SCALE GENOMIC DNA]</scope>
    <source>
        <strain evidence="9">cv. Finnish</strain>
    </source>
</reference>
<dbReference type="InterPro" id="IPR037151">
    <property type="entry name" value="AlkB-like_sf"/>
</dbReference>
<dbReference type="PANTHER" id="PTHR16557">
    <property type="entry name" value="ALKYLATED DNA REPAIR PROTEIN ALKB-RELATED"/>
    <property type="match status" value="1"/>
</dbReference>
<evidence type="ECO:0000256" key="4">
    <source>
        <dbReference type="ARBA" id="ARBA00023002"/>
    </source>
</evidence>
<dbReference type="FunFam" id="2.60.120.590:FF:000020">
    <property type="entry name" value="Alpha-ketoglutarate-dependent dioxygenase alkB"/>
    <property type="match status" value="1"/>
</dbReference>
<keyword evidence="4" id="KW-0560">Oxidoreductase</keyword>
<keyword evidence="9" id="KW-1185">Reference proteome</keyword>
<name>A0A0K9Q657_ZOSMR</name>
<dbReference type="Pfam" id="PF13532">
    <property type="entry name" value="2OG-FeII_Oxy_2"/>
    <property type="match status" value="1"/>
</dbReference>
<comment type="caution">
    <text evidence="8">The sequence shown here is derived from an EMBL/GenBank/DDBJ whole genome shotgun (WGS) entry which is preliminary data.</text>
</comment>
<proteinExistence type="inferred from homology"/>
<evidence type="ECO:0000313" key="9">
    <source>
        <dbReference type="Proteomes" id="UP000036987"/>
    </source>
</evidence>
<accession>A0A0K9Q657</accession>
<feature type="binding site" evidence="6">
    <location>
        <position position="321"/>
    </location>
    <ligand>
        <name>Fe cation</name>
        <dbReference type="ChEBI" id="CHEBI:24875"/>
        <note>catalytic</note>
    </ligand>
</feature>
<evidence type="ECO:0000256" key="2">
    <source>
        <dbReference type="ARBA" id="ARBA00022723"/>
    </source>
</evidence>
<dbReference type="InterPro" id="IPR027450">
    <property type="entry name" value="AlkB-like"/>
</dbReference>
<feature type="binding site" evidence="6">
    <location>
        <position position="265"/>
    </location>
    <ligand>
        <name>Fe cation</name>
        <dbReference type="ChEBI" id="CHEBI:24875"/>
        <note>catalytic</note>
    </ligand>
</feature>
<dbReference type="AlphaFoldDB" id="A0A0K9Q657"/>
<protein>
    <submittedName>
        <fullName evidence="8">Alkylated DNA repair protein alkB-like protein</fullName>
    </submittedName>
</protein>
<dbReference type="PANTHER" id="PTHR16557:SF11">
    <property type="entry name" value="ALPHA-KETOGLUTARATE-DEPENDENT DIOXYGENASE ALKB"/>
    <property type="match status" value="1"/>
</dbReference>
<evidence type="ECO:0000313" key="8">
    <source>
        <dbReference type="EMBL" id="KMZ76210.1"/>
    </source>
</evidence>
<dbReference type="GO" id="GO:0035515">
    <property type="term" value="F:oxidative RNA demethylase activity"/>
    <property type="evidence" value="ECO:0000318"/>
    <property type="project" value="GO_Central"/>
</dbReference>
<organism evidence="8 9">
    <name type="scientific">Zostera marina</name>
    <name type="common">Eelgrass</name>
    <dbReference type="NCBI Taxonomy" id="29655"/>
    <lineage>
        <taxon>Eukaryota</taxon>
        <taxon>Viridiplantae</taxon>
        <taxon>Streptophyta</taxon>
        <taxon>Embryophyta</taxon>
        <taxon>Tracheophyta</taxon>
        <taxon>Spermatophyta</taxon>
        <taxon>Magnoliopsida</taxon>
        <taxon>Liliopsida</taxon>
        <taxon>Zosteraceae</taxon>
        <taxon>Zostera</taxon>
    </lineage>
</organism>
<dbReference type="Gene3D" id="2.60.120.590">
    <property type="entry name" value="Alpha-ketoglutarate-dependent dioxygenase AlkB-like"/>
    <property type="match status" value="1"/>
</dbReference>
<sequence length="368" mass="41696">MYGTKGSNRVDSTATETERTAFRQAEKRYKLYKSTSTLKSRSKQKKQYLETDVSQVVDFDSVLCAHQCGEDLPFRTYRFQCPKDPSDHPIFCFRDRPGFYFIPGALSIEEQCSWIKASLKSFPQPPNRTNHTAIYGPLRDLLSAVENERVLVQVQNSFGNEAICGDLDESKYIFTEKNSSTVHFEPCKAIPASVLLRKLRWSTLGLQFDWSKRNYDTSLPHHKIHDALCFLSKEMATPAMPYGEEFHPEAAIVNYFGPSDMLGGHLDDMEADWSKPIVSISLGCKAIFLLGGKSREDTPVAMFLRTGDIVLMAGEARECFHGIPRIFTDEEYSDISALLLKLSDEEGNAAILEYLKTSRININIRQVN</sequence>
<dbReference type="OrthoDB" id="6614653at2759"/>
<evidence type="ECO:0000256" key="1">
    <source>
        <dbReference type="ARBA" id="ARBA00007879"/>
    </source>
</evidence>
<dbReference type="SUPFAM" id="SSF51197">
    <property type="entry name" value="Clavaminate synthase-like"/>
    <property type="match status" value="1"/>
</dbReference>
<evidence type="ECO:0000256" key="5">
    <source>
        <dbReference type="ARBA" id="ARBA00023004"/>
    </source>
</evidence>
<evidence type="ECO:0000259" key="7">
    <source>
        <dbReference type="PROSITE" id="PS51471"/>
    </source>
</evidence>
<comment type="similarity">
    <text evidence="1">Belongs to the alkB family.</text>
</comment>
<dbReference type="EMBL" id="LFYR01000069">
    <property type="protein sequence ID" value="KMZ76210.1"/>
    <property type="molecule type" value="Genomic_DNA"/>
</dbReference>
<dbReference type="Proteomes" id="UP000036987">
    <property type="component" value="Unassembled WGS sequence"/>
</dbReference>
<dbReference type="GO" id="GO:0008198">
    <property type="term" value="F:ferrous iron binding"/>
    <property type="evidence" value="ECO:0000318"/>
    <property type="project" value="GO_Central"/>
</dbReference>
<dbReference type="GO" id="GO:0035516">
    <property type="term" value="F:broad specificity oxidative DNA demethylase activity"/>
    <property type="evidence" value="ECO:0000318"/>
    <property type="project" value="GO_Central"/>
</dbReference>